<dbReference type="AlphaFoldDB" id="A0A915IY53"/>
<evidence type="ECO:0000256" key="1">
    <source>
        <dbReference type="SAM" id="MobiDB-lite"/>
    </source>
</evidence>
<dbReference type="WBParaSite" id="nRc.2.0.1.t18677-RA">
    <property type="protein sequence ID" value="nRc.2.0.1.t18677-RA"/>
    <property type="gene ID" value="nRc.2.0.1.g18677"/>
</dbReference>
<dbReference type="Proteomes" id="UP000887565">
    <property type="component" value="Unplaced"/>
</dbReference>
<feature type="region of interest" description="Disordered" evidence="1">
    <location>
        <begin position="38"/>
        <end position="61"/>
    </location>
</feature>
<evidence type="ECO:0000313" key="2">
    <source>
        <dbReference type="Proteomes" id="UP000887565"/>
    </source>
</evidence>
<organism evidence="2 3">
    <name type="scientific">Romanomermis culicivorax</name>
    <name type="common">Nematode worm</name>
    <dbReference type="NCBI Taxonomy" id="13658"/>
    <lineage>
        <taxon>Eukaryota</taxon>
        <taxon>Metazoa</taxon>
        <taxon>Ecdysozoa</taxon>
        <taxon>Nematoda</taxon>
        <taxon>Enoplea</taxon>
        <taxon>Dorylaimia</taxon>
        <taxon>Mermithida</taxon>
        <taxon>Mermithoidea</taxon>
        <taxon>Mermithidae</taxon>
        <taxon>Romanomermis</taxon>
    </lineage>
</organism>
<sequence>MYVRFRQATLPSSEGGLFISLKVVYIYNAHKKPLIPALQTKDQRNRGKMLRDASKSDPLSA</sequence>
<keyword evidence="2" id="KW-1185">Reference proteome</keyword>
<evidence type="ECO:0000313" key="3">
    <source>
        <dbReference type="WBParaSite" id="nRc.2.0.1.t18677-RA"/>
    </source>
</evidence>
<protein>
    <submittedName>
        <fullName evidence="3">Uncharacterized protein</fullName>
    </submittedName>
</protein>
<proteinExistence type="predicted"/>
<reference evidence="3" key="1">
    <citation type="submission" date="2022-11" db="UniProtKB">
        <authorList>
            <consortium name="WormBaseParasite"/>
        </authorList>
    </citation>
    <scope>IDENTIFICATION</scope>
</reference>
<name>A0A915IY53_ROMCU</name>
<feature type="compositionally biased region" description="Basic and acidic residues" evidence="1">
    <location>
        <begin position="41"/>
        <end position="55"/>
    </location>
</feature>
<accession>A0A915IY53</accession>